<protein>
    <submittedName>
        <fullName evidence="4 5">Serine/arginine repetitive matrix protein 2</fullName>
    </submittedName>
</protein>
<feature type="compositionally biased region" description="Low complexity" evidence="1">
    <location>
        <begin position="1308"/>
        <end position="1334"/>
    </location>
</feature>
<feature type="region of interest" description="Disordered" evidence="1">
    <location>
        <begin position="466"/>
        <end position="490"/>
    </location>
</feature>
<feature type="region of interest" description="Disordered" evidence="1">
    <location>
        <begin position="528"/>
        <end position="705"/>
    </location>
</feature>
<dbReference type="RefSeq" id="XP_035441690.2">
    <property type="nucleotide sequence ID" value="XM_035585797.2"/>
</dbReference>
<feature type="compositionally biased region" description="Low complexity" evidence="1">
    <location>
        <begin position="591"/>
        <end position="600"/>
    </location>
</feature>
<evidence type="ECO:0000313" key="3">
    <source>
        <dbReference type="Proteomes" id="UP000829999"/>
    </source>
</evidence>
<dbReference type="InterPro" id="IPR000253">
    <property type="entry name" value="FHA_dom"/>
</dbReference>
<feature type="compositionally biased region" description="Polar residues" evidence="1">
    <location>
        <begin position="575"/>
        <end position="590"/>
    </location>
</feature>
<dbReference type="SUPFAM" id="SSF49879">
    <property type="entry name" value="SMAD/FHA domain"/>
    <property type="match status" value="1"/>
</dbReference>
<feature type="region of interest" description="Disordered" evidence="1">
    <location>
        <begin position="361"/>
        <end position="436"/>
    </location>
</feature>
<feature type="compositionally biased region" description="Polar residues" evidence="1">
    <location>
        <begin position="1699"/>
        <end position="1716"/>
    </location>
</feature>
<dbReference type="SMART" id="SM00240">
    <property type="entry name" value="FHA"/>
    <property type="match status" value="1"/>
</dbReference>
<dbReference type="InterPro" id="IPR008984">
    <property type="entry name" value="SMAD_FHA_dom_sf"/>
</dbReference>
<feature type="region of interest" description="Disordered" evidence="1">
    <location>
        <begin position="1294"/>
        <end position="1781"/>
    </location>
</feature>
<dbReference type="PANTHER" id="PTHR21603">
    <property type="entry name" value="ANTIGEN KI-67-LIKE PROTEIN"/>
    <property type="match status" value="1"/>
</dbReference>
<organism evidence="3 5">
    <name type="scientific">Spodoptera frugiperda</name>
    <name type="common">Fall armyworm</name>
    <dbReference type="NCBI Taxonomy" id="7108"/>
    <lineage>
        <taxon>Eukaryota</taxon>
        <taxon>Metazoa</taxon>
        <taxon>Ecdysozoa</taxon>
        <taxon>Arthropoda</taxon>
        <taxon>Hexapoda</taxon>
        <taxon>Insecta</taxon>
        <taxon>Pterygota</taxon>
        <taxon>Neoptera</taxon>
        <taxon>Endopterygota</taxon>
        <taxon>Lepidoptera</taxon>
        <taxon>Glossata</taxon>
        <taxon>Ditrysia</taxon>
        <taxon>Noctuoidea</taxon>
        <taxon>Noctuidae</taxon>
        <taxon>Amphipyrinae</taxon>
        <taxon>Spodoptera</taxon>
    </lineage>
</organism>
<dbReference type="CDD" id="cd22673">
    <property type="entry name" value="FHA_Ki67"/>
    <property type="match status" value="1"/>
</dbReference>
<feature type="region of interest" description="Disordered" evidence="1">
    <location>
        <begin position="175"/>
        <end position="340"/>
    </location>
</feature>
<feature type="region of interest" description="Disordered" evidence="1">
    <location>
        <begin position="724"/>
        <end position="746"/>
    </location>
</feature>
<feature type="compositionally biased region" description="Low complexity" evidence="1">
    <location>
        <begin position="403"/>
        <end position="412"/>
    </location>
</feature>
<dbReference type="GO" id="GO:0005694">
    <property type="term" value="C:chromosome"/>
    <property type="evidence" value="ECO:0007669"/>
    <property type="project" value="TreeGrafter"/>
</dbReference>
<feature type="compositionally biased region" description="Low complexity" evidence="1">
    <location>
        <begin position="648"/>
        <end position="667"/>
    </location>
</feature>
<feature type="compositionally biased region" description="Low complexity" evidence="1">
    <location>
        <begin position="1720"/>
        <end position="1735"/>
    </location>
</feature>
<feature type="compositionally biased region" description="Low complexity" evidence="1">
    <location>
        <begin position="1587"/>
        <end position="1599"/>
    </location>
</feature>
<feature type="compositionally biased region" description="Polar residues" evidence="1">
    <location>
        <begin position="1233"/>
        <end position="1255"/>
    </location>
</feature>
<feature type="compositionally biased region" description="Polar residues" evidence="1">
    <location>
        <begin position="534"/>
        <end position="567"/>
    </location>
</feature>
<feature type="compositionally biased region" description="Polar residues" evidence="1">
    <location>
        <begin position="254"/>
        <end position="276"/>
    </location>
</feature>
<feature type="compositionally biased region" description="Low complexity" evidence="1">
    <location>
        <begin position="1533"/>
        <end position="1548"/>
    </location>
</feature>
<gene>
    <name evidence="4 5" type="primary">LOC118270277</name>
</gene>
<feature type="compositionally biased region" description="Low complexity" evidence="1">
    <location>
        <begin position="132"/>
        <end position="143"/>
    </location>
</feature>
<feature type="compositionally biased region" description="Polar residues" evidence="1">
    <location>
        <begin position="1747"/>
        <end position="1756"/>
    </location>
</feature>
<dbReference type="GO" id="GO:0051983">
    <property type="term" value="P:regulation of chromosome segregation"/>
    <property type="evidence" value="ECO:0007669"/>
    <property type="project" value="TreeGrafter"/>
</dbReference>
<dbReference type="PROSITE" id="PS50006">
    <property type="entry name" value="FHA_DOMAIN"/>
    <property type="match status" value="1"/>
</dbReference>
<feature type="region of interest" description="Disordered" evidence="1">
    <location>
        <begin position="112"/>
        <end position="143"/>
    </location>
</feature>
<dbReference type="GO" id="GO:0005634">
    <property type="term" value="C:nucleus"/>
    <property type="evidence" value="ECO:0007669"/>
    <property type="project" value="TreeGrafter"/>
</dbReference>
<dbReference type="Pfam" id="PF00498">
    <property type="entry name" value="FHA"/>
    <property type="match status" value="1"/>
</dbReference>
<feature type="domain" description="FHA" evidence="2">
    <location>
        <begin position="26"/>
        <end position="74"/>
    </location>
</feature>
<dbReference type="GeneID" id="118270277"/>
<dbReference type="Gene3D" id="2.60.200.20">
    <property type="match status" value="1"/>
</dbReference>
<feature type="compositionally biased region" description="Basic residues" evidence="1">
    <location>
        <begin position="1372"/>
        <end position="1381"/>
    </location>
</feature>
<feature type="compositionally biased region" description="Basic and acidic residues" evidence="1">
    <location>
        <begin position="1342"/>
        <end position="1371"/>
    </location>
</feature>
<feature type="compositionally biased region" description="Polar residues" evidence="1">
    <location>
        <begin position="384"/>
        <end position="393"/>
    </location>
</feature>
<feature type="compositionally biased region" description="Low complexity" evidence="1">
    <location>
        <begin position="278"/>
        <end position="304"/>
    </location>
</feature>
<evidence type="ECO:0000313" key="4">
    <source>
        <dbReference type="RefSeq" id="XP_035441690.2"/>
    </source>
</evidence>
<feature type="compositionally biased region" description="Basic residues" evidence="1">
    <location>
        <begin position="1523"/>
        <end position="1532"/>
    </location>
</feature>
<feature type="compositionally biased region" description="Low complexity" evidence="1">
    <location>
        <begin position="859"/>
        <end position="869"/>
    </location>
</feature>
<feature type="compositionally biased region" description="Basic and acidic residues" evidence="1">
    <location>
        <begin position="1600"/>
        <end position="1612"/>
    </location>
</feature>
<feature type="compositionally biased region" description="Basic and acidic residues" evidence="1">
    <location>
        <begin position="414"/>
        <end position="431"/>
    </location>
</feature>
<evidence type="ECO:0000256" key="1">
    <source>
        <dbReference type="SAM" id="MobiDB-lite"/>
    </source>
</evidence>
<feature type="region of interest" description="Disordered" evidence="1">
    <location>
        <begin position="1228"/>
        <end position="1255"/>
    </location>
</feature>
<dbReference type="OrthoDB" id="6288785at2759"/>
<proteinExistence type="predicted"/>
<feature type="compositionally biased region" description="Basic residues" evidence="1">
    <location>
        <begin position="724"/>
        <end position="738"/>
    </location>
</feature>
<dbReference type="RefSeq" id="XP_035441691.2">
    <property type="nucleotide sequence ID" value="XM_035585798.2"/>
</dbReference>
<dbReference type="PANTHER" id="PTHR21603:SF17">
    <property type="entry name" value="PROLIFERATION MARKER PROTEIN KI-67"/>
    <property type="match status" value="1"/>
</dbReference>
<feature type="compositionally biased region" description="Basic residues" evidence="1">
    <location>
        <begin position="1388"/>
        <end position="1399"/>
    </location>
</feature>
<sequence length="1781" mass="194320">MSGGQLVVLDRAGRDVKRFPLLEGLATLGSDPACDIRIMLPTVSPHHATVVVHANQTVIRNVCGEDTLVNGAPVSVAALRHRDTIAIGGRSLRWEYAQPARRHPQPVLATWKRRSRGGRAGARGVRARGPRRASGPGAAPARDPAVRLAIEMSHRASMPGNAGGKQVAIVQPQRRDTNDQIDNNPPRSPLPSNKRARSSKSDADTSVNDTEADKTVRKSSARASPKSPVSNLQNTTKATLWIESRKPSARKTTPKQPSPKQATPRQAALRQSTLRQATPRQSTPRQATPRQTTPRQATPRQATPKQVTPRRAGKAASTGKKSTPLRLTVLRRAQSASKHRVDKIEGPLVLDVTKQAALRLMTRQAPRPAPSSTTIIELTDSEGRNSSLRASNVSRRSGKSPKKSPAAGSPRKSALKDPSAKRGTRKTESIKFDLSNLENHSEDTDVMMVSDLSSQSCHSASSSLALHYSAGSPSSPASPAPPGRASSRGARLVQRALQQSPASPRPGLESYSIVDLVSIDSNESARSASVYGSPASTDVTTFETPQNTTGRRTRSTIDATLLGSSTPYVKGRPSTPKSRSNASVDVSSRPSMTTQSTLRSSRSRRSKSLSTPENSEEAKKHISVNSTRISRAARSRSRLHDTADSADSTRSVHSTHSVHSTYSVHSTHSADSRTSRSSRSVRSPGRDGGLSTPENVHSPEEASTPVLSIQSLLDSSTSFIAHKSTRKIRPSFNTKRKTTGGLPSRTRTRADAKFKSLSFNTGKARLSDDSVEILNNKDDSEIVTPKSAVKLVQEAVKNKHSTAKKPQSKRSIIDDLNESDIVKQLFNSPVKRKLSQSMTEFSRKQSLDEDEARSRRPARLTAPAAARTPDQSLLDHTDSYTPEIFVSPISTPTRSPSLDGIKLMFAKTTPENDLRNVKGVKALLRTPRTRRSIKNDLRNVSGVKNIFAKSPKNRLSDVRVKEVFASSPKNDLRRVTGVKSLFQTSKKRKSPRNELDDVVGVKRIFKNTSPANDLRNVSGVRRVLRRNSPRNELENLHGVKRMFARDARDDLNDVSGVEELFNLSNLSVSTRAESLFDQLVGKPQIKVVYSKTFSKKTPVKTKTYKTKSLHASLEQVPSTDDWLQQELNKRQQVKSYLESLNSSVNRSKTRKSKSIHTSLDRVTNVDVLLDQELNKEQQINNYLESIRSVDDSQANKSKRNQSAASDKAYAATANVTRELQKLMTETVEGHTPICTSRTRNSSLAAGDSSQRKSASQLYSARKLPIKKRSLAGAAGPQAAADAVSLPLKKRGVQHSTPLKGRAPTAPRAPHSPIAPTAAPAAALPASLPASPRGSPQRHRSTKSKETAEVTSEKAKETKAQRETEIVSEHIKPSPRKTRGRGKAVSSKAKPKASPARKKAATTVDKAHTGLAVLTKEKNSPKVGSPIRKTRQTRNKQASPVKKLFSPEPTTRSRKKDVSTSENNAKQRGPRLAVAKKSLVKSPPASQRASRKRKEPETSSTPKPSPKKTRAARNNASIKDVKPKTPKSTRAKVQKASVVVSKPSPSLKPRPARSEQETTRKSRRTGTVQPPLESHKKSQASRKTQVESTPNKPTRRNTTNKTKDKNVVDKPDVTTKTSKPTPRKTRNNKQEKSIEQPKTVKGRGKKVLPQESVQSETKSRGRRATKPEPEPQVQEVKTRKRKLAAADNDIPPKVRKSKVSDNNTGTSRKKSATTQPSIEKAGATRARNTAAAEPAPSGLSTRRRKANQENIPDNQITGKRKRPTAAESLPSEGKPAGRSRRR</sequence>
<dbReference type="Proteomes" id="UP000829999">
    <property type="component" value="Chromosome 13"/>
</dbReference>
<dbReference type="GO" id="GO:0007088">
    <property type="term" value="P:regulation of mitotic nuclear division"/>
    <property type="evidence" value="ECO:0007669"/>
    <property type="project" value="TreeGrafter"/>
</dbReference>
<name>A0A9R0EKP6_SPOFR</name>
<evidence type="ECO:0000259" key="2">
    <source>
        <dbReference type="PROSITE" id="PS50006"/>
    </source>
</evidence>
<reference evidence="4 5" key="1">
    <citation type="submission" date="2025-04" db="UniProtKB">
        <authorList>
            <consortium name="RefSeq"/>
        </authorList>
    </citation>
    <scope>IDENTIFICATION</scope>
    <source>
        <tissue evidence="4 5">Whole larval tissue</tissue>
    </source>
</reference>
<evidence type="ECO:0000313" key="5">
    <source>
        <dbReference type="RefSeq" id="XP_035441691.2"/>
    </source>
</evidence>
<feature type="compositionally biased region" description="Polar residues" evidence="1">
    <location>
        <begin position="227"/>
        <end position="238"/>
    </location>
</feature>
<feature type="region of interest" description="Disordered" evidence="1">
    <location>
        <begin position="832"/>
        <end position="876"/>
    </location>
</feature>
<feature type="compositionally biased region" description="Low complexity" evidence="1">
    <location>
        <begin position="466"/>
        <end position="475"/>
    </location>
</feature>
<accession>A0A9R0EKP6</accession>
<feature type="region of interest" description="Disordered" evidence="1">
    <location>
        <begin position="1190"/>
        <end position="1209"/>
    </location>
</feature>
<keyword evidence="3" id="KW-1185">Reference proteome</keyword>